<accession>A0A3D8GWU5</accession>
<gene>
    <name evidence="1" type="ORF">DRW41_04995</name>
</gene>
<keyword evidence="1" id="KW-0378">Hydrolase</keyword>
<dbReference type="RefSeq" id="WP_115450828.1">
    <property type="nucleotide sequence ID" value="NZ_QNQT01000001.1"/>
</dbReference>
<organism evidence="1 2">
    <name type="scientific">Neobacillus piezotolerans</name>
    <dbReference type="NCBI Taxonomy" id="2259171"/>
    <lineage>
        <taxon>Bacteria</taxon>
        <taxon>Bacillati</taxon>
        <taxon>Bacillota</taxon>
        <taxon>Bacilli</taxon>
        <taxon>Bacillales</taxon>
        <taxon>Bacillaceae</taxon>
        <taxon>Neobacillus</taxon>
    </lineage>
</organism>
<dbReference type="Proteomes" id="UP000257144">
    <property type="component" value="Unassembled WGS sequence"/>
</dbReference>
<sequence>MPEYNKLVRDKIPQIIKETGKSFSIKQLDDAEYIKELKKKCQEELLEYLSAEDDKEAIEELADILEIIHSLALQHGSSIEKVEETRRQKAEIRGGFKERIFLEMVED</sequence>
<keyword evidence="2" id="KW-1185">Reference proteome</keyword>
<dbReference type="OrthoDB" id="9813491at2"/>
<evidence type="ECO:0000313" key="1">
    <source>
        <dbReference type="EMBL" id="RDU38914.1"/>
    </source>
</evidence>
<dbReference type="InterPro" id="IPR038735">
    <property type="entry name" value="MSMEG_1276-like_NTP-PPase_dom"/>
</dbReference>
<protein>
    <submittedName>
        <fullName evidence="1">Phosphoribosyl-ATP pyrophosphohydrolase</fullName>
    </submittedName>
</protein>
<dbReference type="SUPFAM" id="SSF101386">
    <property type="entry name" value="all-alpha NTP pyrophosphatases"/>
    <property type="match status" value="1"/>
</dbReference>
<name>A0A3D8GWU5_9BACI</name>
<dbReference type="GO" id="GO:0016787">
    <property type="term" value="F:hydrolase activity"/>
    <property type="evidence" value="ECO:0007669"/>
    <property type="project" value="UniProtKB-KW"/>
</dbReference>
<evidence type="ECO:0000313" key="2">
    <source>
        <dbReference type="Proteomes" id="UP000257144"/>
    </source>
</evidence>
<reference evidence="1 2" key="1">
    <citation type="submission" date="2018-07" db="EMBL/GenBank/DDBJ databases">
        <title>Bacillus sp. YLB-04 draft genome sequence.</title>
        <authorList>
            <person name="Yu L."/>
            <person name="Tang X."/>
        </authorList>
    </citation>
    <scope>NUCLEOTIDE SEQUENCE [LARGE SCALE GENOMIC DNA]</scope>
    <source>
        <strain evidence="1 2">YLB-04</strain>
    </source>
</reference>
<proteinExistence type="predicted"/>
<dbReference type="CDD" id="cd11532">
    <property type="entry name" value="NTP-PPase_COG4997"/>
    <property type="match status" value="1"/>
</dbReference>
<dbReference type="AlphaFoldDB" id="A0A3D8GWU5"/>
<dbReference type="EMBL" id="QNQT01000001">
    <property type="protein sequence ID" value="RDU38914.1"/>
    <property type="molecule type" value="Genomic_DNA"/>
</dbReference>
<comment type="caution">
    <text evidence="1">The sequence shown here is derived from an EMBL/GenBank/DDBJ whole genome shotgun (WGS) entry which is preliminary data.</text>
</comment>